<dbReference type="AlphaFoldDB" id="A0A4Z0M0Z9"/>
<dbReference type="RefSeq" id="WP_135444390.1">
    <property type="nucleotide sequence ID" value="NZ_SRLE01000008.1"/>
</dbReference>
<gene>
    <name evidence="1" type="ORF">E4634_12565</name>
</gene>
<evidence type="ECO:0000313" key="2">
    <source>
        <dbReference type="Proteomes" id="UP000298050"/>
    </source>
</evidence>
<accession>A0A4Z0M0Z9</accession>
<comment type="caution">
    <text evidence="1">The sequence shown here is derived from an EMBL/GenBank/DDBJ whole genome shotgun (WGS) entry which is preliminary data.</text>
</comment>
<proteinExistence type="predicted"/>
<reference evidence="1 2" key="1">
    <citation type="submission" date="2019-04" db="EMBL/GenBank/DDBJ databases">
        <title>Taxonomy of novel Haliea sp. from mangrove soil of West Coast of India.</title>
        <authorList>
            <person name="Verma A."/>
            <person name="Kumar P."/>
            <person name="Krishnamurthi S."/>
        </authorList>
    </citation>
    <scope>NUCLEOTIDE SEQUENCE [LARGE SCALE GENOMIC DNA]</scope>
    <source>
        <strain evidence="1 2">SAOS-164</strain>
    </source>
</reference>
<dbReference type="EMBL" id="SRLE01000008">
    <property type="protein sequence ID" value="TGD73107.1"/>
    <property type="molecule type" value="Genomic_DNA"/>
</dbReference>
<keyword evidence="2" id="KW-1185">Reference proteome</keyword>
<evidence type="ECO:0000313" key="1">
    <source>
        <dbReference type="EMBL" id="TGD73107.1"/>
    </source>
</evidence>
<sequence>MSISTASTDLRLAPLATEVSFWGRDGYQPSPSRREQVAAGLSALREESPDHARLLTVSAARLDREARWATDTVESERLRDAAVTMQRRALGARPAHGQGWRMLIQYSPAGPRGEATRREAFEQLQTLRAGR</sequence>
<organism evidence="1 2">
    <name type="scientific">Mangrovimicrobium sediminis</name>
    <dbReference type="NCBI Taxonomy" id="2562682"/>
    <lineage>
        <taxon>Bacteria</taxon>
        <taxon>Pseudomonadati</taxon>
        <taxon>Pseudomonadota</taxon>
        <taxon>Gammaproteobacteria</taxon>
        <taxon>Cellvibrionales</taxon>
        <taxon>Halieaceae</taxon>
        <taxon>Mangrovimicrobium</taxon>
    </lineage>
</organism>
<dbReference type="Proteomes" id="UP000298050">
    <property type="component" value="Unassembled WGS sequence"/>
</dbReference>
<dbReference type="OrthoDB" id="9855284at2"/>
<name>A0A4Z0M0Z9_9GAMM</name>
<protein>
    <submittedName>
        <fullName evidence="1">Uncharacterized protein</fullName>
    </submittedName>
</protein>